<name>A0A2X4WJ53_LEDLE</name>
<feature type="transmembrane region" description="Helical" evidence="1">
    <location>
        <begin position="16"/>
        <end position="38"/>
    </location>
</feature>
<keyword evidence="1" id="KW-1133">Transmembrane helix</keyword>
<dbReference type="Pfam" id="PF12730">
    <property type="entry name" value="ABC2_membrane_4"/>
    <property type="match status" value="1"/>
</dbReference>
<evidence type="ECO:0000313" key="2">
    <source>
        <dbReference type="EMBL" id="SQI63141.1"/>
    </source>
</evidence>
<evidence type="ECO:0000313" key="3">
    <source>
        <dbReference type="Proteomes" id="UP000249134"/>
    </source>
</evidence>
<dbReference type="Proteomes" id="UP000249134">
    <property type="component" value="Chromosome 1"/>
</dbReference>
<accession>A0A2X4WJ53</accession>
<reference evidence="2 3" key="1">
    <citation type="submission" date="2018-06" db="EMBL/GenBank/DDBJ databases">
        <authorList>
            <consortium name="Pathogen Informatics"/>
            <person name="Doyle S."/>
        </authorList>
    </citation>
    <scope>NUCLEOTIDE SEQUENCE [LARGE SCALE GENOMIC DNA]</scope>
    <source>
        <strain evidence="2 3">NCTC4824</strain>
    </source>
</reference>
<feature type="transmembrane region" description="Helical" evidence="1">
    <location>
        <begin position="146"/>
        <end position="164"/>
    </location>
</feature>
<dbReference type="CDD" id="cd21809">
    <property type="entry name" value="ABC-2_lan_permease-like"/>
    <property type="match status" value="1"/>
</dbReference>
<feature type="transmembrane region" description="Helical" evidence="1">
    <location>
        <begin position="196"/>
        <end position="216"/>
    </location>
</feature>
<dbReference type="STRING" id="1348624.GCA_001591545_02999"/>
<keyword evidence="1" id="KW-0812">Transmembrane</keyword>
<dbReference type="KEGG" id="blen:NCTC4824_03939"/>
<feature type="transmembrane region" description="Helical" evidence="1">
    <location>
        <begin position="171"/>
        <end position="190"/>
    </location>
</feature>
<dbReference type="EMBL" id="LS483476">
    <property type="protein sequence ID" value="SQI63141.1"/>
    <property type="molecule type" value="Genomic_DNA"/>
</dbReference>
<evidence type="ECO:0000256" key="1">
    <source>
        <dbReference type="SAM" id="Phobius"/>
    </source>
</evidence>
<feature type="transmembrane region" description="Helical" evidence="1">
    <location>
        <begin position="105"/>
        <end position="134"/>
    </location>
</feature>
<keyword evidence="1" id="KW-0472">Membrane</keyword>
<dbReference type="AlphaFoldDB" id="A0A2X4WJ53"/>
<protein>
    <submittedName>
        <fullName evidence="2">Permease</fullName>
    </submittedName>
</protein>
<keyword evidence="3" id="KW-1185">Reference proteome</keyword>
<sequence>MIRILKSDLLKLKRKWIWFLVFLGPFGVIGLQGVNYGLRYDWLVRPENDHWKNLLNDVNMLLPLTLMLGIAIISSMTAGIEHQQNAWKQVLALPVTRMSIFTSKFILNLLLLAIASLLVLIETIILGLLLKFGIDFPLIAIAKNSFYPLLTALPFLALQTWLSITMKNQSLPLTTGILLALFSMYLPLLLPEGYEPLTFVQAGVGVGTIIFFLGAIDFMKRDVK</sequence>
<dbReference type="RefSeq" id="WP_066143811.1">
    <property type="nucleotide sequence ID" value="NZ_CBCSGM010000004.1"/>
</dbReference>
<feature type="transmembrane region" description="Helical" evidence="1">
    <location>
        <begin position="58"/>
        <end position="80"/>
    </location>
</feature>
<proteinExistence type="predicted"/>
<gene>
    <name evidence="2" type="ORF">NCTC4824_03939</name>
</gene>
<organism evidence="2 3">
    <name type="scientific">Lederbergia lenta</name>
    <name type="common">Bacillus lentus</name>
    <dbReference type="NCBI Taxonomy" id="1467"/>
    <lineage>
        <taxon>Bacteria</taxon>
        <taxon>Bacillati</taxon>
        <taxon>Bacillota</taxon>
        <taxon>Bacilli</taxon>
        <taxon>Bacillales</taxon>
        <taxon>Bacillaceae</taxon>
        <taxon>Lederbergia</taxon>
    </lineage>
</organism>